<dbReference type="NCBIfam" id="TIGR00421">
    <property type="entry name" value="ubiX_pad"/>
    <property type="match status" value="1"/>
</dbReference>
<comment type="similarity">
    <text evidence="5">Belongs to the UbiX/PAD1 family.</text>
</comment>
<gene>
    <name evidence="8" type="ORF">A45J_1266</name>
</gene>
<dbReference type="PANTHER" id="PTHR43374:SF1">
    <property type="entry name" value="FLAVIN PRENYLTRANSFERASE PAD1, MITOCHONDRIAL"/>
    <property type="match status" value="1"/>
</dbReference>
<name>A0A5J4L3S7_9ZZZZ</name>
<evidence type="ECO:0000256" key="6">
    <source>
        <dbReference type="ARBA" id="ARBA00066834"/>
    </source>
</evidence>
<dbReference type="FunFam" id="3.40.50.1950:FF:000001">
    <property type="entry name" value="Flavin prenyltransferase UbiX"/>
    <property type="match status" value="1"/>
</dbReference>
<reference evidence="8" key="1">
    <citation type="submission" date="2019-10" db="EMBL/GenBank/DDBJ databases">
        <title>Metagenomic sequencing of thiosulfate-disproportionating enrichment culture.</title>
        <authorList>
            <person name="Umezawa K."/>
            <person name="Kojima H."/>
            <person name="Fukui M."/>
        </authorList>
    </citation>
    <scope>NUCLEOTIDE SEQUENCE</scope>
    <source>
        <strain evidence="8">45J</strain>
    </source>
</reference>
<evidence type="ECO:0000313" key="8">
    <source>
        <dbReference type="EMBL" id="GER93520.1"/>
    </source>
</evidence>
<dbReference type="EMBL" id="BLAB01000001">
    <property type="protein sequence ID" value="GER93520.1"/>
    <property type="molecule type" value="Genomic_DNA"/>
</dbReference>
<evidence type="ECO:0000256" key="5">
    <source>
        <dbReference type="ARBA" id="ARBA00060793"/>
    </source>
</evidence>
<dbReference type="GO" id="GO:0106141">
    <property type="term" value="F:flavin prenyltransferase activity"/>
    <property type="evidence" value="ECO:0007669"/>
    <property type="project" value="UniProtKB-EC"/>
</dbReference>
<dbReference type="HAMAP" id="MF_01984">
    <property type="entry name" value="ubiX_pad"/>
    <property type="match status" value="1"/>
</dbReference>
<dbReference type="SUPFAM" id="SSF52507">
    <property type="entry name" value="Homo-oligomeric flavin-containing Cys decarboxylases, HFCD"/>
    <property type="match status" value="1"/>
</dbReference>
<keyword evidence="4" id="KW-0808">Transferase</keyword>
<proteinExistence type="inferred from homology"/>
<keyword evidence="2" id="KW-0285">Flavoprotein</keyword>
<evidence type="ECO:0000256" key="3">
    <source>
        <dbReference type="ARBA" id="ARBA00022643"/>
    </source>
</evidence>
<evidence type="ECO:0000256" key="4">
    <source>
        <dbReference type="ARBA" id="ARBA00022679"/>
    </source>
</evidence>
<evidence type="ECO:0000256" key="2">
    <source>
        <dbReference type="ARBA" id="ARBA00022630"/>
    </source>
</evidence>
<keyword evidence="3" id="KW-0288">FMN</keyword>
<dbReference type="Gene3D" id="3.40.50.1950">
    <property type="entry name" value="Flavin prenyltransferase-like"/>
    <property type="match status" value="1"/>
</dbReference>
<dbReference type="AlphaFoldDB" id="A0A5J4L3S7"/>
<dbReference type="EC" id="2.5.1.129" evidence="6"/>
<dbReference type="InterPro" id="IPR003382">
    <property type="entry name" value="Flavoprotein"/>
</dbReference>
<dbReference type="GO" id="GO:0016831">
    <property type="term" value="F:carboxy-lyase activity"/>
    <property type="evidence" value="ECO:0007669"/>
    <property type="project" value="TreeGrafter"/>
</dbReference>
<organism evidence="8">
    <name type="scientific">hot springs metagenome</name>
    <dbReference type="NCBI Taxonomy" id="433727"/>
    <lineage>
        <taxon>unclassified sequences</taxon>
        <taxon>metagenomes</taxon>
        <taxon>ecological metagenomes</taxon>
    </lineage>
</organism>
<dbReference type="PANTHER" id="PTHR43374">
    <property type="entry name" value="FLAVIN PRENYLTRANSFERASE"/>
    <property type="match status" value="1"/>
</dbReference>
<dbReference type="NCBIfam" id="NF004685">
    <property type="entry name" value="PRK06029.1"/>
    <property type="match status" value="1"/>
</dbReference>
<feature type="domain" description="Flavoprotein" evidence="7">
    <location>
        <begin position="2"/>
        <end position="194"/>
    </location>
</feature>
<dbReference type="Pfam" id="PF02441">
    <property type="entry name" value="Flavoprotein"/>
    <property type="match status" value="1"/>
</dbReference>
<sequence length="207" mass="23198">MKKYILAITGASGSIFGVRLLEELLKVAEVHLAISANTFPIIKDETGIDWTKGKRSGVKDQRSKQKRTQDTIRKYFKTERLFFYEDKQIEAPIASGSFKTDGMLVVPCSMKTLSGIANGYANNLIERAADVVIKEGRPLLLSPREMPFSAIHLENMLKLARLGVKIAPPISAFYHQPKSLDDMVNFIVGKILDVFGVQHSLFKRWGN</sequence>
<dbReference type="InterPro" id="IPR036551">
    <property type="entry name" value="Flavin_trans-like"/>
</dbReference>
<keyword evidence="1" id="KW-0637">Prenyltransferase</keyword>
<dbReference type="InterPro" id="IPR004507">
    <property type="entry name" value="UbiX-like"/>
</dbReference>
<comment type="caution">
    <text evidence="8">The sequence shown here is derived from an EMBL/GenBank/DDBJ whole genome shotgun (WGS) entry which is preliminary data.</text>
</comment>
<evidence type="ECO:0000259" key="7">
    <source>
        <dbReference type="Pfam" id="PF02441"/>
    </source>
</evidence>
<protein>
    <recommendedName>
        <fullName evidence="6">flavin prenyltransferase</fullName>
        <ecNumber evidence="6">2.5.1.129</ecNumber>
    </recommendedName>
</protein>
<accession>A0A5J4L3S7</accession>
<evidence type="ECO:0000256" key="1">
    <source>
        <dbReference type="ARBA" id="ARBA00022602"/>
    </source>
</evidence>